<name>A0ABY8CV78_9HYPH</name>
<dbReference type="EMBL" id="CP120370">
    <property type="protein sequence ID" value="WEX81235.1"/>
    <property type="molecule type" value="Genomic_DNA"/>
</dbReference>
<evidence type="ECO:0000313" key="2">
    <source>
        <dbReference type="Proteomes" id="UP001235547"/>
    </source>
</evidence>
<reference evidence="1 2" key="1">
    <citation type="submission" date="2023-03" db="EMBL/GenBank/DDBJ databases">
        <authorList>
            <person name="Kaur S."/>
            <person name="Espinosa-Saiz D."/>
            <person name="Velazquez E."/>
            <person name="Menendez E."/>
            <person name="diCenzo G.C."/>
        </authorList>
    </citation>
    <scope>NUCLEOTIDE SEQUENCE [LARGE SCALE GENOMIC DNA]</scope>
    <source>
        <strain evidence="1 2">LMG 27395</strain>
    </source>
</reference>
<keyword evidence="2" id="KW-1185">Reference proteome</keyword>
<protein>
    <submittedName>
        <fullName evidence="1">DUF3606 domain-containing protein</fullName>
    </submittedName>
</protein>
<dbReference type="RefSeq" id="WP_280731975.1">
    <property type="nucleotide sequence ID" value="NZ_CP120367.1"/>
</dbReference>
<accession>A0ABY8CV78</accession>
<sequence length="61" mass="6866">MPDNKKSVGRDRGRAAAGQAYELSYLKRKHKLTEEQPRKIIREAGSSREKANALAEKVKKA</sequence>
<evidence type="ECO:0000313" key="1">
    <source>
        <dbReference type="EMBL" id="WEX81235.1"/>
    </source>
</evidence>
<proteinExistence type="predicted"/>
<organism evidence="1 2">
    <name type="scientific">Sinorhizobium numidicum</name>
    <dbReference type="NCBI Taxonomy" id="680248"/>
    <lineage>
        <taxon>Bacteria</taxon>
        <taxon>Pseudomonadati</taxon>
        <taxon>Pseudomonadota</taxon>
        <taxon>Alphaproteobacteria</taxon>
        <taxon>Hyphomicrobiales</taxon>
        <taxon>Rhizobiaceae</taxon>
        <taxon>Sinorhizobium/Ensifer group</taxon>
        <taxon>Sinorhizobium</taxon>
    </lineage>
</organism>
<gene>
    <name evidence="1" type="ORF">PYH38_000626</name>
</gene>
<dbReference type="Proteomes" id="UP001235547">
    <property type="component" value="Chromosome 2"/>
</dbReference>